<proteinExistence type="predicted"/>
<evidence type="ECO:0000313" key="2">
    <source>
        <dbReference type="EMBL" id="KYF56177.1"/>
    </source>
</evidence>
<organism evidence="2 3">
    <name type="scientific">Sorangium cellulosum</name>
    <name type="common">Polyangium cellulosum</name>
    <dbReference type="NCBI Taxonomy" id="56"/>
    <lineage>
        <taxon>Bacteria</taxon>
        <taxon>Pseudomonadati</taxon>
        <taxon>Myxococcota</taxon>
        <taxon>Polyangia</taxon>
        <taxon>Polyangiales</taxon>
        <taxon>Polyangiaceae</taxon>
        <taxon>Sorangium</taxon>
    </lineage>
</organism>
<gene>
    <name evidence="2" type="ORF">BE08_15525</name>
</gene>
<dbReference type="Proteomes" id="UP000075420">
    <property type="component" value="Unassembled WGS sequence"/>
</dbReference>
<dbReference type="SUPFAM" id="SSF81301">
    <property type="entry name" value="Nucleotidyltransferase"/>
    <property type="match status" value="1"/>
</dbReference>
<protein>
    <submittedName>
        <fullName evidence="2">Transposase</fullName>
    </submittedName>
</protein>
<dbReference type="InterPro" id="IPR043519">
    <property type="entry name" value="NT_sf"/>
</dbReference>
<dbReference type="Gene3D" id="3.30.460.10">
    <property type="entry name" value="Beta Polymerase, domain 2"/>
    <property type="match status" value="1"/>
</dbReference>
<feature type="domain" description="Polymerase nucleotidyl transferase" evidence="1">
    <location>
        <begin position="26"/>
        <end position="101"/>
    </location>
</feature>
<evidence type="ECO:0000259" key="1">
    <source>
        <dbReference type="Pfam" id="PF01909"/>
    </source>
</evidence>
<dbReference type="InterPro" id="IPR002934">
    <property type="entry name" value="Polymerase_NTP_transf_dom"/>
</dbReference>
<dbReference type="Pfam" id="PF01909">
    <property type="entry name" value="NTP_transf_2"/>
    <property type="match status" value="1"/>
</dbReference>
<dbReference type="AlphaFoldDB" id="A0A150PKD1"/>
<dbReference type="PANTHER" id="PTHR33933">
    <property type="entry name" value="NUCLEOTIDYLTRANSFERASE"/>
    <property type="match status" value="1"/>
</dbReference>
<dbReference type="CDD" id="cd05403">
    <property type="entry name" value="NT_KNTase_like"/>
    <property type="match status" value="1"/>
</dbReference>
<name>A0A150PKD1_SORCE</name>
<dbReference type="PANTHER" id="PTHR33933:SF1">
    <property type="entry name" value="PROTEIN ADENYLYLTRANSFERASE MNTA-RELATED"/>
    <property type="match status" value="1"/>
</dbReference>
<comment type="caution">
    <text evidence="2">The sequence shown here is derived from an EMBL/GenBank/DDBJ whole genome shotgun (WGS) entry which is preliminary data.</text>
</comment>
<dbReference type="EMBL" id="JELY01001327">
    <property type="protein sequence ID" value="KYF56177.1"/>
    <property type="molecule type" value="Genomic_DNA"/>
</dbReference>
<sequence>MNEATIARGSAVSRLPAPVQARLVELKESLERTLGDGLACLLVYGSAARGGYRDGQSDVDLMVVLREATRERLDAIANALRLARYAARIEAMILTAAEIPRAADVFPLLYDDIRRCHVLLSGHDPFSALVIDGKNRRLRVEQELREAQIRLRRAVVDGVGSDEALRGAVLRKVKQIRGPLHALLGLRGIHGDRGGAGDAGDDDLATVLAGAGGHLGVDVAPLQRAHEAPVAAAYEALAALLARAIEDVDRLEHEEAAR</sequence>
<dbReference type="InterPro" id="IPR052548">
    <property type="entry name" value="Type_VII_TA_antitoxin"/>
</dbReference>
<dbReference type="GO" id="GO:0016779">
    <property type="term" value="F:nucleotidyltransferase activity"/>
    <property type="evidence" value="ECO:0007669"/>
    <property type="project" value="InterPro"/>
</dbReference>
<reference evidence="2 3" key="1">
    <citation type="submission" date="2014-02" db="EMBL/GenBank/DDBJ databases">
        <title>The small core and large imbalanced accessory genome model reveals a collaborative survival strategy of Sorangium cellulosum strains in nature.</title>
        <authorList>
            <person name="Han K."/>
            <person name="Peng R."/>
            <person name="Blom J."/>
            <person name="Li Y.-Z."/>
        </authorList>
    </citation>
    <scope>NUCLEOTIDE SEQUENCE [LARGE SCALE GENOMIC DNA]</scope>
    <source>
        <strain evidence="2 3">So0157-25</strain>
    </source>
</reference>
<accession>A0A150PKD1</accession>
<evidence type="ECO:0000313" key="3">
    <source>
        <dbReference type="Proteomes" id="UP000075420"/>
    </source>
</evidence>